<feature type="chain" id="PRO_5040396362" evidence="1">
    <location>
        <begin position="20"/>
        <end position="185"/>
    </location>
</feature>
<sequence length="185" mass="19488">MRTTSSIGLSAFLLSAVSAAKTTSKTSSFQIYGYGTGIGGAQLFSSGGSTYFGDYQLANDTEAAPVVFTPSGNVWLGSPNATVFEGSDAPDWSNYTFSVPSAGSSSHDVSFLSSSNETGNVLTTGFTFYGTFIFVTGTDGNMESLWYALPTDTDGIYKLQWNTTGDDTDDKVLLTLKKTPPSSSK</sequence>
<organism evidence="2 3">
    <name type="scientific">Dactylonectria estremocensis</name>
    <dbReference type="NCBI Taxonomy" id="1079267"/>
    <lineage>
        <taxon>Eukaryota</taxon>
        <taxon>Fungi</taxon>
        <taxon>Dikarya</taxon>
        <taxon>Ascomycota</taxon>
        <taxon>Pezizomycotina</taxon>
        <taxon>Sordariomycetes</taxon>
        <taxon>Hypocreomycetidae</taxon>
        <taxon>Hypocreales</taxon>
        <taxon>Nectriaceae</taxon>
        <taxon>Dactylonectria</taxon>
    </lineage>
</organism>
<keyword evidence="1" id="KW-0732">Signal</keyword>
<protein>
    <submittedName>
        <fullName evidence="2">Uncharacterized protein</fullName>
    </submittedName>
</protein>
<keyword evidence="3" id="KW-1185">Reference proteome</keyword>
<evidence type="ECO:0000313" key="2">
    <source>
        <dbReference type="EMBL" id="KAH7127780.1"/>
    </source>
</evidence>
<evidence type="ECO:0000313" key="3">
    <source>
        <dbReference type="Proteomes" id="UP000717696"/>
    </source>
</evidence>
<dbReference type="OrthoDB" id="5230873at2759"/>
<dbReference type="AlphaFoldDB" id="A0A9P9DXX3"/>
<dbReference type="EMBL" id="JAGMUU010000022">
    <property type="protein sequence ID" value="KAH7127780.1"/>
    <property type="molecule type" value="Genomic_DNA"/>
</dbReference>
<dbReference type="Proteomes" id="UP000717696">
    <property type="component" value="Unassembled WGS sequence"/>
</dbReference>
<feature type="signal peptide" evidence="1">
    <location>
        <begin position="1"/>
        <end position="19"/>
    </location>
</feature>
<evidence type="ECO:0000256" key="1">
    <source>
        <dbReference type="SAM" id="SignalP"/>
    </source>
</evidence>
<comment type="caution">
    <text evidence="2">The sequence shown here is derived from an EMBL/GenBank/DDBJ whole genome shotgun (WGS) entry which is preliminary data.</text>
</comment>
<reference evidence="2" key="1">
    <citation type="journal article" date="2021" name="Nat. Commun.">
        <title>Genetic determinants of endophytism in the Arabidopsis root mycobiome.</title>
        <authorList>
            <person name="Mesny F."/>
            <person name="Miyauchi S."/>
            <person name="Thiergart T."/>
            <person name="Pickel B."/>
            <person name="Atanasova L."/>
            <person name="Karlsson M."/>
            <person name="Huettel B."/>
            <person name="Barry K.W."/>
            <person name="Haridas S."/>
            <person name="Chen C."/>
            <person name="Bauer D."/>
            <person name="Andreopoulos W."/>
            <person name="Pangilinan J."/>
            <person name="LaButti K."/>
            <person name="Riley R."/>
            <person name="Lipzen A."/>
            <person name="Clum A."/>
            <person name="Drula E."/>
            <person name="Henrissat B."/>
            <person name="Kohler A."/>
            <person name="Grigoriev I.V."/>
            <person name="Martin F.M."/>
            <person name="Hacquard S."/>
        </authorList>
    </citation>
    <scope>NUCLEOTIDE SEQUENCE</scope>
    <source>
        <strain evidence="2">MPI-CAGE-AT-0021</strain>
    </source>
</reference>
<gene>
    <name evidence="2" type="ORF">B0J13DRAFT_141490</name>
</gene>
<accession>A0A9P9DXX3</accession>
<proteinExistence type="predicted"/>
<name>A0A9P9DXX3_9HYPO</name>